<dbReference type="GO" id="GO:0030951">
    <property type="term" value="P:establishment or maintenance of microtubule cytoskeleton polarity"/>
    <property type="evidence" value="ECO:0007669"/>
    <property type="project" value="InterPro"/>
</dbReference>
<reference evidence="6" key="1">
    <citation type="submission" date="2021-03" db="EMBL/GenBank/DDBJ databases">
        <authorList>
            <person name="Tagirdzhanova G."/>
        </authorList>
    </citation>
    <scope>NUCLEOTIDE SEQUENCE</scope>
</reference>
<evidence type="ECO:0000313" key="6">
    <source>
        <dbReference type="EMBL" id="CAF9918750.1"/>
    </source>
</evidence>
<dbReference type="AlphaFoldDB" id="A0A8H3F7Y9"/>
<dbReference type="SUPFAM" id="SSF48371">
    <property type="entry name" value="ARM repeat"/>
    <property type="match status" value="1"/>
</dbReference>
<dbReference type="Pfam" id="PF21041">
    <property type="entry name" value="XMAP215_CLASP_TOG"/>
    <property type="match status" value="2"/>
</dbReference>
<dbReference type="InterPro" id="IPR048491">
    <property type="entry name" value="XMAP215_CLASP_TOG"/>
</dbReference>
<dbReference type="GO" id="GO:0005881">
    <property type="term" value="C:cytoplasmic microtubule"/>
    <property type="evidence" value="ECO:0007669"/>
    <property type="project" value="UniProtKB-ARBA"/>
</dbReference>
<dbReference type="SMART" id="SM01349">
    <property type="entry name" value="TOG"/>
    <property type="match status" value="2"/>
</dbReference>
<comment type="subcellular location">
    <subcellularLocation>
        <location evidence="1">Cytoplasm</location>
        <location evidence="1">Cytoskeleton</location>
        <location evidence="1">Microtubule organizing center</location>
        <location evidence="1">Spindle pole body</location>
    </subcellularLocation>
</comment>
<feature type="region of interest" description="Disordered" evidence="4">
    <location>
        <begin position="236"/>
        <end position="268"/>
    </location>
</feature>
<dbReference type="PANTHER" id="PTHR12609">
    <property type="entry name" value="MICROTUBULE ASSOCIATED PROTEIN XMAP215"/>
    <property type="match status" value="1"/>
</dbReference>
<dbReference type="GO" id="GO:0044732">
    <property type="term" value="C:mitotic spindle pole body"/>
    <property type="evidence" value="ECO:0007669"/>
    <property type="project" value="UniProtKB-ARBA"/>
</dbReference>
<evidence type="ECO:0000313" key="7">
    <source>
        <dbReference type="Proteomes" id="UP000664169"/>
    </source>
</evidence>
<dbReference type="GO" id="GO:0099070">
    <property type="term" value="C:static microtubule bundle"/>
    <property type="evidence" value="ECO:0007669"/>
    <property type="project" value="UniProtKB-ARBA"/>
</dbReference>
<keyword evidence="2" id="KW-0963">Cytoplasm</keyword>
<dbReference type="GO" id="GO:0051010">
    <property type="term" value="F:microtubule plus-end binding"/>
    <property type="evidence" value="ECO:0007669"/>
    <property type="project" value="InterPro"/>
</dbReference>
<dbReference type="OrthoDB" id="205662at2759"/>
<dbReference type="GO" id="GO:0061863">
    <property type="term" value="F:microtubule plus end polymerase"/>
    <property type="evidence" value="ECO:0007669"/>
    <property type="project" value="InterPro"/>
</dbReference>
<dbReference type="Proteomes" id="UP000664169">
    <property type="component" value="Unassembled WGS sequence"/>
</dbReference>
<dbReference type="GO" id="GO:0046785">
    <property type="term" value="P:microtubule polymerization"/>
    <property type="evidence" value="ECO:0007669"/>
    <property type="project" value="InterPro"/>
</dbReference>
<feature type="domain" description="TOG" evidence="5">
    <location>
        <begin position="272"/>
        <end position="504"/>
    </location>
</feature>
<feature type="region of interest" description="Disordered" evidence="4">
    <location>
        <begin position="737"/>
        <end position="867"/>
    </location>
</feature>
<gene>
    <name evidence="6" type="ORF">GOMPHAMPRED_001620</name>
</gene>
<accession>A0A8H3F7Y9</accession>
<feature type="compositionally biased region" description="Acidic residues" evidence="4">
    <location>
        <begin position="257"/>
        <end position="268"/>
    </location>
</feature>
<dbReference type="GO" id="GO:0000022">
    <property type="term" value="P:mitotic spindle elongation"/>
    <property type="evidence" value="ECO:0007669"/>
    <property type="project" value="UniProtKB-ARBA"/>
</dbReference>
<dbReference type="Pfam" id="PF21042">
    <property type="entry name" value="Stu2_CTS"/>
    <property type="match status" value="1"/>
</dbReference>
<dbReference type="GO" id="GO:0000776">
    <property type="term" value="C:kinetochore"/>
    <property type="evidence" value="ECO:0007669"/>
    <property type="project" value="UniProtKB-ARBA"/>
</dbReference>
<keyword evidence="7" id="KW-1185">Reference proteome</keyword>
<dbReference type="GO" id="GO:0051315">
    <property type="term" value="P:attachment of mitotic spindle microtubules to kinetochore"/>
    <property type="evidence" value="ECO:0007669"/>
    <property type="project" value="UniProtKB-ARBA"/>
</dbReference>
<evidence type="ECO:0000256" key="4">
    <source>
        <dbReference type="SAM" id="MobiDB-lite"/>
    </source>
</evidence>
<dbReference type="Gene3D" id="6.10.250.3110">
    <property type="match status" value="1"/>
</dbReference>
<sequence>MEEPAEDYSSLPLEERFAHKIWKVRKEGYEAAAAEFERTPDENAPVFRPFLLDSGLMKGAVADSNVAAQQEGLAALCAFLKYGGKEHASRTRHAAVPSIVEKGLPSTRPAAKASALEALMLYIEIDKADTVIEDMMPFLSHKQPKVIAATLAAMTQLYHAYGVKIIDPKPVLKAMPKLFGHADKNVRAEASKLIVELYRWLKDVIKPLFWNDLKPVQQQDLEKAFEPVIAEPAPQQERLLRSQQAAPPPSAVVGGGDPEEEAEEAGEEEEICLAEPVDVYNKIPKDFNERLASSKWKDRKEALDELFALVNTERIQEAPFDEIIALLAKSMKDANISVVMVAANIIECLAKGLRQGFTKYRHRIMAPVLERCKEKKQSVADALGAALDAVFGSTSLSDCLDEILEFLKNKNPQVKTETLRFLIRCLKNTKVAPSPAETKSIADAATKLLTESTEVTRSGGAEILGTLMKITGERAMNPYLEGLEDNRKTKIKEYFEAAQVKAKNKPKPPPAAKQPPPSAKKPLSTANKKPPASISMKRPLSTAAATPSLEESVPVMASKGLPRPGLASKLAPPTKPGLAMPSGLKMPQKKLGTTTPSASPARRVAQPLPSMDDEIVPPQPKLGLGAPRGLVGRTLNKPTPAPVNDSAPIPPAPPAMSSVDRAELHALQAEREGFLKEIADLRADKKKLEGEIHNLRIQEAELIEERTRDRLSIRAKEQQVVRVRGEADSALAELEHHKKETDRLQRELRRSIRSTSPSDYPDVQAPTTNGVQQQQPFSIASIDRYESNRASRAVGYQRARSYMTSPSEEKENGGGLNNGIAGGGKSPIRISHESGPGSEVSSQGPRSPSSSAFRNGDSVTTEPIENWRRAAEVTSALRAKIDQLKTRQGIARGHSAT</sequence>
<dbReference type="InterPro" id="IPR034085">
    <property type="entry name" value="TOG"/>
</dbReference>
<comment type="caution">
    <text evidence="6">The sequence shown here is derived from an EMBL/GenBank/DDBJ whole genome shotgun (WGS) entry which is preliminary data.</text>
</comment>
<dbReference type="FunFam" id="1.25.10.10:FF:000282">
    <property type="entry name" value="Spindle pole body component"/>
    <property type="match status" value="1"/>
</dbReference>
<dbReference type="EMBL" id="CAJPDQ010000013">
    <property type="protein sequence ID" value="CAF9918750.1"/>
    <property type="molecule type" value="Genomic_DNA"/>
</dbReference>
<dbReference type="InterPro" id="IPR011989">
    <property type="entry name" value="ARM-like"/>
</dbReference>
<proteinExistence type="predicted"/>
<protein>
    <recommendedName>
        <fullName evidence="5">TOG domain-containing protein</fullName>
    </recommendedName>
</protein>
<keyword evidence="3" id="KW-0206">Cytoskeleton</keyword>
<dbReference type="FunFam" id="1.25.10.10:FF:000019">
    <property type="entry name" value="Cytoskeleton-associated protein 5"/>
    <property type="match status" value="1"/>
</dbReference>
<dbReference type="InterPro" id="IPR045110">
    <property type="entry name" value="XMAP215"/>
</dbReference>
<name>A0A8H3F7Y9_9LECA</name>
<organism evidence="6 7">
    <name type="scientific">Gomphillus americanus</name>
    <dbReference type="NCBI Taxonomy" id="1940652"/>
    <lineage>
        <taxon>Eukaryota</taxon>
        <taxon>Fungi</taxon>
        <taxon>Dikarya</taxon>
        <taxon>Ascomycota</taxon>
        <taxon>Pezizomycotina</taxon>
        <taxon>Lecanoromycetes</taxon>
        <taxon>OSLEUM clade</taxon>
        <taxon>Ostropomycetidae</taxon>
        <taxon>Ostropales</taxon>
        <taxon>Graphidaceae</taxon>
        <taxon>Gomphilloideae</taxon>
        <taxon>Gomphillus</taxon>
    </lineage>
</organism>
<dbReference type="GO" id="GO:1990571">
    <property type="term" value="P:meiotic centromere clustering"/>
    <property type="evidence" value="ECO:0007669"/>
    <property type="project" value="UniProtKB-ARBA"/>
</dbReference>
<feature type="compositionally biased region" description="Polar residues" evidence="4">
    <location>
        <begin position="765"/>
        <end position="778"/>
    </location>
</feature>
<feature type="domain" description="TOG" evidence="5">
    <location>
        <begin position="1"/>
        <end position="234"/>
    </location>
</feature>
<dbReference type="Gene3D" id="1.25.10.10">
    <property type="entry name" value="Leucine-rich Repeat Variant"/>
    <property type="match status" value="2"/>
</dbReference>
<feature type="compositionally biased region" description="Gly residues" evidence="4">
    <location>
        <begin position="813"/>
        <end position="825"/>
    </location>
</feature>
<feature type="compositionally biased region" description="Pro residues" evidence="4">
    <location>
        <begin position="507"/>
        <end position="519"/>
    </location>
</feature>
<evidence type="ECO:0000256" key="3">
    <source>
        <dbReference type="ARBA" id="ARBA00023212"/>
    </source>
</evidence>
<evidence type="ECO:0000256" key="1">
    <source>
        <dbReference type="ARBA" id="ARBA00004317"/>
    </source>
</evidence>
<feature type="compositionally biased region" description="Low complexity" evidence="4">
    <location>
        <begin position="838"/>
        <end position="851"/>
    </location>
</feature>
<evidence type="ECO:0000256" key="2">
    <source>
        <dbReference type="ARBA" id="ARBA00022490"/>
    </source>
</evidence>
<feature type="region of interest" description="Disordered" evidence="4">
    <location>
        <begin position="499"/>
        <end position="658"/>
    </location>
</feature>
<dbReference type="GO" id="GO:1990498">
    <property type="term" value="C:mitotic spindle microtubule"/>
    <property type="evidence" value="ECO:0007669"/>
    <property type="project" value="UniProtKB-ARBA"/>
</dbReference>
<dbReference type="InterPro" id="IPR048492">
    <property type="entry name" value="Stu2_CTS"/>
</dbReference>
<feature type="compositionally biased region" description="Basic and acidic residues" evidence="4">
    <location>
        <begin position="737"/>
        <end position="750"/>
    </location>
</feature>
<dbReference type="InterPro" id="IPR016024">
    <property type="entry name" value="ARM-type_fold"/>
</dbReference>
<evidence type="ECO:0000259" key="5">
    <source>
        <dbReference type="SMART" id="SM01349"/>
    </source>
</evidence>